<dbReference type="InterPro" id="IPR008207">
    <property type="entry name" value="Sig_transdc_His_kin_Hpt_dom"/>
</dbReference>
<dbReference type="InterPro" id="IPR001789">
    <property type="entry name" value="Sig_transdc_resp-reg_receiver"/>
</dbReference>
<protein>
    <submittedName>
        <fullName evidence="7">Hpt domain-containing protein</fullName>
    </submittedName>
</protein>
<dbReference type="SUPFAM" id="SSF47226">
    <property type="entry name" value="Histidine-containing phosphotransfer domain, HPT domain"/>
    <property type="match status" value="1"/>
</dbReference>
<sequence length="237" mass="25287">MAARVLLLEDDPAVCRYVAMALDGLPIELLMSDSVAQASRMLESEPVDLVLTDLTLVDGSALDFAKALLAQSRMPVAVFSAGITPSVEQQLQQAGVWRILHKPVGLKALQACVMEAVGPQRSGNAAPVPAPTPPPAPVVAGPDAAALFEGSEPMLQSFTALCRQQFPLDAQAGDQALARQDMAALRRTAHNLKSVLRLIGAHPLAELAQSLDAQLSRHDLTEVARRWQGLRDALLRL</sequence>
<evidence type="ECO:0000256" key="1">
    <source>
        <dbReference type="ARBA" id="ARBA00022553"/>
    </source>
</evidence>
<evidence type="ECO:0000313" key="7">
    <source>
        <dbReference type="EMBL" id="SFF14315.1"/>
    </source>
</evidence>
<evidence type="ECO:0000259" key="6">
    <source>
        <dbReference type="PROSITE" id="PS50894"/>
    </source>
</evidence>
<dbReference type="SMART" id="SM00448">
    <property type="entry name" value="REC"/>
    <property type="match status" value="1"/>
</dbReference>
<evidence type="ECO:0000313" key="8">
    <source>
        <dbReference type="Proteomes" id="UP000199119"/>
    </source>
</evidence>
<dbReference type="Pfam" id="PF01627">
    <property type="entry name" value="Hpt"/>
    <property type="match status" value="1"/>
</dbReference>
<evidence type="ECO:0000256" key="4">
    <source>
        <dbReference type="PROSITE-ProRule" id="PRU00169"/>
    </source>
</evidence>
<dbReference type="RefSeq" id="WP_092940734.1">
    <property type="nucleotide sequence ID" value="NZ_FONX01000014.1"/>
</dbReference>
<feature type="domain" description="HPt" evidence="6">
    <location>
        <begin position="151"/>
        <end position="237"/>
    </location>
</feature>
<dbReference type="Gene3D" id="3.40.50.2300">
    <property type="match status" value="1"/>
</dbReference>
<dbReference type="SUPFAM" id="SSF52172">
    <property type="entry name" value="CheY-like"/>
    <property type="match status" value="1"/>
</dbReference>
<keyword evidence="8" id="KW-1185">Reference proteome</keyword>
<feature type="modified residue" description="4-aspartylphosphate" evidence="4">
    <location>
        <position position="53"/>
    </location>
</feature>
<keyword evidence="1 4" id="KW-0597">Phosphoprotein</keyword>
<evidence type="ECO:0000256" key="3">
    <source>
        <dbReference type="PROSITE-ProRule" id="PRU00110"/>
    </source>
</evidence>
<dbReference type="GO" id="GO:0004672">
    <property type="term" value="F:protein kinase activity"/>
    <property type="evidence" value="ECO:0007669"/>
    <property type="project" value="UniProtKB-ARBA"/>
</dbReference>
<proteinExistence type="predicted"/>
<accession>A0A1I2G9P8</accession>
<dbReference type="PROSITE" id="PS50894">
    <property type="entry name" value="HPT"/>
    <property type="match status" value="1"/>
</dbReference>
<evidence type="ECO:0000259" key="5">
    <source>
        <dbReference type="PROSITE" id="PS50110"/>
    </source>
</evidence>
<dbReference type="InterPro" id="IPR050595">
    <property type="entry name" value="Bact_response_regulator"/>
</dbReference>
<keyword evidence="2" id="KW-0902">Two-component regulatory system</keyword>
<dbReference type="Proteomes" id="UP000199119">
    <property type="component" value="Unassembled WGS sequence"/>
</dbReference>
<organism evidence="7 8">
    <name type="scientific">Paracidovorax wautersii</name>
    <dbReference type="NCBI Taxonomy" id="1177982"/>
    <lineage>
        <taxon>Bacteria</taxon>
        <taxon>Pseudomonadati</taxon>
        <taxon>Pseudomonadota</taxon>
        <taxon>Betaproteobacteria</taxon>
        <taxon>Burkholderiales</taxon>
        <taxon>Comamonadaceae</taxon>
        <taxon>Paracidovorax</taxon>
    </lineage>
</organism>
<dbReference type="CDD" id="cd00156">
    <property type="entry name" value="REC"/>
    <property type="match status" value="1"/>
</dbReference>
<dbReference type="PANTHER" id="PTHR44591:SF3">
    <property type="entry name" value="RESPONSE REGULATORY DOMAIN-CONTAINING PROTEIN"/>
    <property type="match status" value="1"/>
</dbReference>
<dbReference type="AlphaFoldDB" id="A0A1I2G9P8"/>
<dbReference type="STRING" id="1177982.SAMN04489711_11423"/>
<feature type="domain" description="Response regulatory" evidence="5">
    <location>
        <begin position="4"/>
        <end position="117"/>
    </location>
</feature>
<dbReference type="PANTHER" id="PTHR44591">
    <property type="entry name" value="STRESS RESPONSE REGULATOR PROTEIN 1"/>
    <property type="match status" value="1"/>
</dbReference>
<dbReference type="EMBL" id="FONX01000014">
    <property type="protein sequence ID" value="SFF14315.1"/>
    <property type="molecule type" value="Genomic_DNA"/>
</dbReference>
<dbReference type="PROSITE" id="PS50110">
    <property type="entry name" value="RESPONSE_REGULATORY"/>
    <property type="match status" value="1"/>
</dbReference>
<dbReference type="InterPro" id="IPR036641">
    <property type="entry name" value="HPT_dom_sf"/>
</dbReference>
<dbReference type="Pfam" id="PF00072">
    <property type="entry name" value="Response_reg"/>
    <property type="match status" value="1"/>
</dbReference>
<dbReference type="GO" id="GO:0000160">
    <property type="term" value="P:phosphorelay signal transduction system"/>
    <property type="evidence" value="ECO:0007669"/>
    <property type="project" value="UniProtKB-KW"/>
</dbReference>
<dbReference type="InterPro" id="IPR011006">
    <property type="entry name" value="CheY-like_superfamily"/>
</dbReference>
<reference evidence="8" key="1">
    <citation type="submission" date="2016-10" db="EMBL/GenBank/DDBJ databases">
        <authorList>
            <person name="Varghese N."/>
            <person name="Submissions S."/>
        </authorList>
    </citation>
    <scope>NUCLEOTIDE SEQUENCE [LARGE SCALE GENOMIC DNA]</scope>
    <source>
        <strain evidence="8">DSM 27981</strain>
    </source>
</reference>
<evidence type="ECO:0000256" key="2">
    <source>
        <dbReference type="ARBA" id="ARBA00023012"/>
    </source>
</evidence>
<feature type="modified residue" description="Phosphohistidine" evidence="3">
    <location>
        <position position="190"/>
    </location>
</feature>
<dbReference type="Gene3D" id="1.20.120.160">
    <property type="entry name" value="HPT domain"/>
    <property type="match status" value="1"/>
</dbReference>
<name>A0A1I2G9P8_9BURK</name>
<dbReference type="OrthoDB" id="9150035at2"/>
<gene>
    <name evidence="7" type="ORF">SAMN04489711_11423</name>
</gene>